<dbReference type="InterPro" id="IPR004839">
    <property type="entry name" value="Aminotransferase_I/II_large"/>
</dbReference>
<evidence type="ECO:0000256" key="1">
    <source>
        <dbReference type="ARBA" id="ARBA00001933"/>
    </source>
</evidence>
<comment type="similarity">
    <text evidence="2">Belongs to the class-II pyridoxal-phosphate-dependent aminotransferase family. BioF subfamily.</text>
</comment>
<dbReference type="PROSITE" id="PS00599">
    <property type="entry name" value="AA_TRANSFER_CLASS_2"/>
    <property type="match status" value="1"/>
</dbReference>
<dbReference type="InterPro" id="IPR050087">
    <property type="entry name" value="AON_synthase_class-II"/>
</dbReference>
<keyword evidence="3 7" id="KW-0808">Transferase</keyword>
<dbReference type="GO" id="GO:0016740">
    <property type="term" value="F:transferase activity"/>
    <property type="evidence" value="ECO:0007669"/>
    <property type="project" value="UniProtKB-KW"/>
</dbReference>
<proteinExistence type="inferred from homology"/>
<feature type="domain" description="Aminotransferase class I/classII large" evidence="6">
    <location>
        <begin position="37"/>
        <end position="405"/>
    </location>
</feature>
<keyword evidence="4 5" id="KW-0663">Pyridoxal phosphate</keyword>
<dbReference type="InterPro" id="IPR015424">
    <property type="entry name" value="PyrdxlP-dep_Trfase"/>
</dbReference>
<dbReference type="InterPro" id="IPR001917">
    <property type="entry name" value="Aminotrans_II_pyridoxalP_BS"/>
</dbReference>
<sequence>MSSPLATALGQAIAYRQKRSIPTLDLLQEVPLSAPDLFSNDYLSLALDPALRIAALKTLADTRRVLGSGGSRVLNGNTAAHVAFEARMKHFFGTPAALLCNSGYDANVAFWRSIPQEGDAVVYDELVHASTRDGMAESRAKGALFPFRHNSVASFRECLSGVLAAHPAIAAGRATVFVAAESLYSMDGDFAPLHEIVRAVDELVPKNCGHIMVDEAHSTGIYGLQGRGLVAALGLTGRIDTVLHTFGKARAASGAVLLTSAIVRQYIINYGRPFIFSTSMPGALVCLLDASFDHIGSHAGDEARERLRHLSEHFHRLVEGSLKHVRPSLLSLLPRKAPGDFPRDIVSPIFPILTEYPVSLAAHLRRYGYACTSVPYPAVPRGQERIRVVVHAANKPDELRELVTRMLEWAASMQARAAQPQLRSIPMLQARL</sequence>
<dbReference type="Gene3D" id="3.90.1150.10">
    <property type="entry name" value="Aspartate Aminotransferase, domain 1"/>
    <property type="match status" value="1"/>
</dbReference>
<dbReference type="InterPro" id="IPR015421">
    <property type="entry name" value="PyrdxlP-dep_Trfase_major"/>
</dbReference>
<reference evidence="7" key="1">
    <citation type="submission" date="2019-01" db="EMBL/GenBank/DDBJ databases">
        <title>Draft genome sequences of three monokaryotic isolates of the white-rot basidiomycete fungus Dichomitus squalens.</title>
        <authorList>
            <consortium name="DOE Joint Genome Institute"/>
            <person name="Lopez S.C."/>
            <person name="Andreopoulos B."/>
            <person name="Pangilinan J."/>
            <person name="Lipzen A."/>
            <person name="Riley R."/>
            <person name="Ahrendt S."/>
            <person name="Ng V."/>
            <person name="Barry K."/>
            <person name="Daum C."/>
            <person name="Grigoriev I.V."/>
            <person name="Hilden K.S."/>
            <person name="Makela M.R."/>
            <person name="de Vries R.P."/>
        </authorList>
    </citation>
    <scope>NUCLEOTIDE SEQUENCE [LARGE SCALE GENOMIC DNA]</scope>
    <source>
        <strain evidence="7">OM18370.1</strain>
    </source>
</reference>
<dbReference type="AlphaFoldDB" id="A0A4Q9MDC5"/>
<evidence type="ECO:0000256" key="2">
    <source>
        <dbReference type="ARBA" id="ARBA00010008"/>
    </source>
</evidence>
<dbReference type="InterPro" id="IPR015422">
    <property type="entry name" value="PyrdxlP-dep_Trfase_small"/>
</dbReference>
<gene>
    <name evidence="7" type="ORF">BD311DRAFT_700718</name>
</gene>
<dbReference type="Gene3D" id="3.40.640.10">
    <property type="entry name" value="Type I PLP-dependent aspartate aminotransferase-like (Major domain)"/>
    <property type="match status" value="1"/>
</dbReference>
<organism evidence="7">
    <name type="scientific">Dichomitus squalens</name>
    <dbReference type="NCBI Taxonomy" id="114155"/>
    <lineage>
        <taxon>Eukaryota</taxon>
        <taxon>Fungi</taxon>
        <taxon>Dikarya</taxon>
        <taxon>Basidiomycota</taxon>
        <taxon>Agaricomycotina</taxon>
        <taxon>Agaricomycetes</taxon>
        <taxon>Polyporales</taxon>
        <taxon>Polyporaceae</taxon>
        <taxon>Dichomitus</taxon>
    </lineage>
</organism>
<evidence type="ECO:0000259" key="6">
    <source>
        <dbReference type="Pfam" id="PF00155"/>
    </source>
</evidence>
<dbReference type="PANTHER" id="PTHR13693">
    <property type="entry name" value="CLASS II AMINOTRANSFERASE/8-AMINO-7-OXONONANOATE SYNTHASE"/>
    <property type="match status" value="1"/>
</dbReference>
<dbReference type="GO" id="GO:0009102">
    <property type="term" value="P:biotin biosynthetic process"/>
    <property type="evidence" value="ECO:0007669"/>
    <property type="project" value="TreeGrafter"/>
</dbReference>
<dbReference type="Proteomes" id="UP000292957">
    <property type="component" value="Unassembled WGS sequence"/>
</dbReference>
<evidence type="ECO:0000256" key="4">
    <source>
        <dbReference type="ARBA" id="ARBA00022898"/>
    </source>
</evidence>
<name>A0A4Q9MDC5_9APHY</name>
<dbReference type="GO" id="GO:0030170">
    <property type="term" value="F:pyridoxal phosphate binding"/>
    <property type="evidence" value="ECO:0007669"/>
    <property type="project" value="InterPro"/>
</dbReference>
<dbReference type="PANTHER" id="PTHR13693:SF77">
    <property type="entry name" value="8-AMINO-7-OXONONANOATE SYNTHASE"/>
    <property type="match status" value="1"/>
</dbReference>
<evidence type="ECO:0000313" key="7">
    <source>
        <dbReference type="EMBL" id="TBU25209.1"/>
    </source>
</evidence>
<comment type="cofactor">
    <cofactor evidence="1 5">
        <name>pyridoxal 5'-phosphate</name>
        <dbReference type="ChEBI" id="CHEBI:597326"/>
    </cofactor>
</comment>
<evidence type="ECO:0000256" key="5">
    <source>
        <dbReference type="RuleBase" id="RU003693"/>
    </source>
</evidence>
<dbReference type="SUPFAM" id="SSF53383">
    <property type="entry name" value="PLP-dependent transferases"/>
    <property type="match status" value="1"/>
</dbReference>
<dbReference type="EMBL" id="ML143465">
    <property type="protein sequence ID" value="TBU25209.1"/>
    <property type="molecule type" value="Genomic_DNA"/>
</dbReference>
<dbReference type="Pfam" id="PF00155">
    <property type="entry name" value="Aminotran_1_2"/>
    <property type="match status" value="1"/>
</dbReference>
<dbReference type="OrthoDB" id="2382073at2759"/>
<evidence type="ECO:0000256" key="3">
    <source>
        <dbReference type="ARBA" id="ARBA00022679"/>
    </source>
</evidence>
<accession>A0A4Q9MDC5</accession>
<protein>
    <submittedName>
        <fullName evidence="7">PLP-dependent transferase</fullName>
    </submittedName>
</protein>